<keyword evidence="4" id="KW-0378">Hydrolase</keyword>
<keyword evidence="5 7" id="KW-0460">Magnesium</keyword>
<dbReference type="InterPro" id="IPR036691">
    <property type="entry name" value="Endo/exonu/phosph_ase_sf"/>
</dbReference>
<feature type="binding site" evidence="7">
    <location>
        <position position="146"/>
    </location>
    <ligand>
        <name>Mg(2+)</name>
        <dbReference type="ChEBI" id="CHEBI:18420"/>
        <label>1</label>
    </ligand>
</feature>
<keyword evidence="3 7" id="KW-0479">Metal-binding</keyword>
<evidence type="ECO:0000256" key="8">
    <source>
        <dbReference type="PIRSR" id="PIRSR604808-3"/>
    </source>
</evidence>
<dbReference type="GO" id="GO:0046872">
    <property type="term" value="F:metal ion binding"/>
    <property type="evidence" value="ECO:0007669"/>
    <property type="project" value="UniProtKB-KW"/>
</dbReference>
<dbReference type="PROSITE" id="PS00728">
    <property type="entry name" value="AP_NUCLEASE_F1_3"/>
    <property type="match status" value="1"/>
</dbReference>
<proteinExistence type="inferred from homology"/>
<evidence type="ECO:0000256" key="7">
    <source>
        <dbReference type="PIRSR" id="PIRSR604808-2"/>
    </source>
</evidence>
<comment type="cofactor">
    <cofactor evidence="7">
        <name>Mg(2+)</name>
        <dbReference type="ChEBI" id="CHEBI:18420"/>
    </cofactor>
    <cofactor evidence="7">
        <name>Mn(2+)</name>
        <dbReference type="ChEBI" id="CHEBI:29035"/>
    </cofactor>
    <text evidence="7">Probably binds two magnesium or manganese ions per subunit.</text>
</comment>
<keyword evidence="11" id="KW-1185">Reference proteome</keyword>
<dbReference type="InterPro" id="IPR020848">
    <property type="entry name" value="AP_endonuclease_F1_CS"/>
</dbReference>
<feature type="binding site" evidence="7">
    <location>
        <position position="7"/>
    </location>
    <ligand>
        <name>Mg(2+)</name>
        <dbReference type="ChEBI" id="CHEBI:18420"/>
        <label>1</label>
    </ligand>
</feature>
<feature type="domain" description="Endonuclease/exonuclease/phosphatase" evidence="9">
    <location>
        <begin position="4"/>
        <end position="241"/>
    </location>
</feature>
<comment type="caution">
    <text evidence="10">The sequence shown here is derived from an EMBL/GenBank/DDBJ whole genome shotgun (WGS) entry which is preliminary data.</text>
</comment>
<evidence type="ECO:0000313" key="11">
    <source>
        <dbReference type="Proteomes" id="UP000231134"/>
    </source>
</evidence>
<evidence type="ECO:0000256" key="5">
    <source>
        <dbReference type="ARBA" id="ARBA00022842"/>
    </source>
</evidence>
<dbReference type="CDD" id="cd09087">
    <property type="entry name" value="Ape1-like_AP-endo"/>
    <property type="match status" value="1"/>
</dbReference>
<protein>
    <submittedName>
        <fullName evidence="10">Exodeoxyribonuclease-3</fullName>
    </submittedName>
</protein>
<dbReference type="NCBIfam" id="TIGR00195">
    <property type="entry name" value="exoDNase_III"/>
    <property type="match status" value="1"/>
</dbReference>
<feature type="binding site" evidence="7">
    <location>
        <position position="144"/>
    </location>
    <ligand>
        <name>Mg(2+)</name>
        <dbReference type="ChEBI" id="CHEBI:18420"/>
        <label>1</label>
    </ligand>
</feature>
<evidence type="ECO:0000259" key="9">
    <source>
        <dbReference type="Pfam" id="PF03372"/>
    </source>
</evidence>
<name>A0A2M9A5U2_9BACT</name>
<gene>
    <name evidence="10" type="ORF">BGX16_0962</name>
</gene>
<feature type="site" description="Interaction with DNA substrate" evidence="8">
    <location>
        <position position="241"/>
    </location>
</feature>
<dbReference type="SUPFAM" id="SSF56219">
    <property type="entry name" value="DNase I-like"/>
    <property type="match status" value="1"/>
</dbReference>
<evidence type="ECO:0000256" key="3">
    <source>
        <dbReference type="ARBA" id="ARBA00022723"/>
    </source>
</evidence>
<sequence>MRLVSWNVAGIRACIKKGLPDFLAKIDADVFCMQEVKAEMNQIDFHPEGYKEYLYPAKRKGYSGTMIYSKTEPQSIQYGYGESEYDDEGRSITAEFKDFYLVTTYVPNVKRDLSRLESRMHFEDTFKAYLKKLEEKKPVILCGDLNVAHNEIDIYNARSNRGHAGFTDEERAKFTDLLASGFVDTFRKLHPDTVRYSWWSYIGHARDNNVGWRLDYFVVSESLFPKVKESYIYDDVFGSDHCPVGLEI</sequence>
<dbReference type="GO" id="GO:0008081">
    <property type="term" value="F:phosphoric diester hydrolase activity"/>
    <property type="evidence" value="ECO:0007669"/>
    <property type="project" value="TreeGrafter"/>
</dbReference>
<dbReference type="GO" id="GO:0003906">
    <property type="term" value="F:DNA-(apurinic or apyrimidinic site) endonuclease activity"/>
    <property type="evidence" value="ECO:0007669"/>
    <property type="project" value="TreeGrafter"/>
</dbReference>
<dbReference type="PANTHER" id="PTHR22748:SF6">
    <property type="entry name" value="DNA-(APURINIC OR APYRIMIDINIC SITE) ENDONUCLEASE"/>
    <property type="match status" value="1"/>
</dbReference>
<evidence type="ECO:0000313" key="10">
    <source>
        <dbReference type="EMBL" id="PJJ41008.1"/>
    </source>
</evidence>
<dbReference type="AlphaFoldDB" id="A0A2M9A5U2"/>
<feature type="site" description="Transition state stabilizer" evidence="8">
    <location>
        <position position="146"/>
    </location>
</feature>
<dbReference type="PANTHER" id="PTHR22748">
    <property type="entry name" value="AP ENDONUCLEASE"/>
    <property type="match status" value="1"/>
</dbReference>
<comment type="similarity">
    <text evidence="2">Belongs to the DNA repair enzymes AP/ExoA family.</text>
</comment>
<accession>A0A2M9A5U2</accession>
<dbReference type="RefSeq" id="WP_100425025.1">
    <property type="nucleotide sequence ID" value="NZ_PGEX01000001.1"/>
</dbReference>
<comment type="cofactor">
    <cofactor evidence="1">
        <name>Mn(2+)</name>
        <dbReference type="ChEBI" id="CHEBI:29035"/>
    </cofactor>
</comment>
<feature type="binding site" evidence="7">
    <location>
        <position position="241"/>
    </location>
    <ligand>
        <name>Mg(2+)</name>
        <dbReference type="ChEBI" id="CHEBI:18420"/>
        <label>1</label>
    </ligand>
</feature>
<dbReference type="OrthoDB" id="9803914at2"/>
<evidence type="ECO:0000256" key="2">
    <source>
        <dbReference type="ARBA" id="ARBA00007092"/>
    </source>
</evidence>
<feature type="binding site" evidence="7">
    <location>
        <position position="35"/>
    </location>
    <ligand>
        <name>Mg(2+)</name>
        <dbReference type="ChEBI" id="CHEBI:18420"/>
        <label>1</label>
    </ligand>
</feature>
<dbReference type="Gene3D" id="3.60.10.10">
    <property type="entry name" value="Endonuclease/exonuclease/phosphatase"/>
    <property type="match status" value="1"/>
</dbReference>
<feature type="active site" description="Proton donor/acceptor" evidence="6">
    <location>
        <position position="144"/>
    </location>
</feature>
<dbReference type="EMBL" id="PGEX01000001">
    <property type="protein sequence ID" value="PJJ41008.1"/>
    <property type="molecule type" value="Genomic_DNA"/>
</dbReference>
<feature type="active site" evidence="6">
    <location>
        <position position="105"/>
    </location>
</feature>
<feature type="site" description="Important for catalytic activity" evidence="8">
    <location>
        <position position="215"/>
    </location>
</feature>
<evidence type="ECO:0000256" key="6">
    <source>
        <dbReference type="PIRSR" id="PIRSR604808-1"/>
    </source>
</evidence>
<feature type="binding site" evidence="7">
    <location>
        <position position="240"/>
    </location>
    <ligand>
        <name>Mg(2+)</name>
        <dbReference type="ChEBI" id="CHEBI:18420"/>
        <label>1</label>
    </ligand>
</feature>
<dbReference type="InterPro" id="IPR004808">
    <property type="entry name" value="AP_endonuc_1"/>
</dbReference>
<keyword evidence="7" id="KW-0464">Manganese</keyword>
<dbReference type="GO" id="GO:0006284">
    <property type="term" value="P:base-excision repair"/>
    <property type="evidence" value="ECO:0007669"/>
    <property type="project" value="TreeGrafter"/>
</dbReference>
<dbReference type="PROSITE" id="PS00726">
    <property type="entry name" value="AP_NUCLEASE_F1_1"/>
    <property type="match status" value="1"/>
</dbReference>
<dbReference type="Pfam" id="PF03372">
    <property type="entry name" value="Exo_endo_phos"/>
    <property type="match status" value="1"/>
</dbReference>
<feature type="active site" description="Proton acceptor" evidence="6">
    <location>
        <position position="241"/>
    </location>
</feature>
<dbReference type="PROSITE" id="PS51435">
    <property type="entry name" value="AP_NUCLEASE_F1_4"/>
    <property type="match status" value="1"/>
</dbReference>
<dbReference type="PROSITE" id="PS00727">
    <property type="entry name" value="AP_NUCLEASE_F1_2"/>
    <property type="match status" value="1"/>
</dbReference>
<dbReference type="Proteomes" id="UP000231134">
    <property type="component" value="Unassembled WGS sequence"/>
</dbReference>
<organism evidence="10 11">
    <name type="scientific">Hallerella succinigenes</name>
    <dbReference type="NCBI Taxonomy" id="1896222"/>
    <lineage>
        <taxon>Bacteria</taxon>
        <taxon>Pseudomonadati</taxon>
        <taxon>Fibrobacterota</taxon>
        <taxon>Fibrobacteria</taxon>
        <taxon>Fibrobacterales</taxon>
        <taxon>Fibrobacteraceae</taxon>
        <taxon>Hallerella</taxon>
    </lineage>
</organism>
<dbReference type="GO" id="GO:0008311">
    <property type="term" value="F:double-stranded DNA 3'-5' DNA exonuclease activity"/>
    <property type="evidence" value="ECO:0007669"/>
    <property type="project" value="TreeGrafter"/>
</dbReference>
<evidence type="ECO:0000256" key="1">
    <source>
        <dbReference type="ARBA" id="ARBA00001936"/>
    </source>
</evidence>
<reference evidence="10 11" key="1">
    <citation type="submission" date="2017-11" db="EMBL/GenBank/DDBJ databases">
        <title>Animal gut microbial communities from fecal samples from Wisconsin, USA.</title>
        <authorList>
            <person name="Neumann A."/>
        </authorList>
    </citation>
    <scope>NUCLEOTIDE SEQUENCE [LARGE SCALE GENOMIC DNA]</scope>
    <source>
        <strain evidence="10 11">UWS3</strain>
    </source>
</reference>
<dbReference type="InterPro" id="IPR005135">
    <property type="entry name" value="Endo/exonuclease/phosphatase"/>
</dbReference>
<evidence type="ECO:0000256" key="4">
    <source>
        <dbReference type="ARBA" id="ARBA00022801"/>
    </source>
</evidence>
<dbReference type="GO" id="GO:0003677">
    <property type="term" value="F:DNA binding"/>
    <property type="evidence" value="ECO:0007669"/>
    <property type="project" value="InterPro"/>
</dbReference>
<dbReference type="NCBIfam" id="TIGR00633">
    <property type="entry name" value="xth"/>
    <property type="match status" value="1"/>
</dbReference>
<dbReference type="InterPro" id="IPR020847">
    <property type="entry name" value="AP_endonuclease_F1_BS"/>
</dbReference>